<sequence>MKRLILTLGLALFLTGCVEEKVVYLNEKGEELAPPARAMPDWSNNVKEICVKGVVYYHTTYGASATMSPKIIPSNNQFNKPFIEKC</sequence>
<evidence type="ECO:0008006" key="4">
    <source>
        <dbReference type="Google" id="ProtNLM"/>
    </source>
</evidence>
<dbReference type="EMBL" id="MN877442">
    <property type="protein sequence ID" value="QHZ59778.1"/>
    <property type="molecule type" value="Genomic_DNA"/>
</dbReference>
<dbReference type="InterPro" id="IPR012640">
    <property type="entry name" value="Membr_lipoprot_lipid_attach_CS"/>
</dbReference>
<dbReference type="GeneID" id="55626521"/>
<evidence type="ECO:0000256" key="1">
    <source>
        <dbReference type="ARBA" id="ARBA00022729"/>
    </source>
</evidence>
<accession>A0A6C0R0T2</accession>
<reference evidence="2 3" key="1">
    <citation type="submission" date="2019-12" db="EMBL/GenBank/DDBJ databases">
        <title>Alteromonas phage V22 represents a new genus of marine bacteriophages that requires a novel tail fiber chaperone for host recognition.</title>
        <authorList>
            <person name="Gonzalez-Serrano R."/>
            <person name="Dunne M."/>
            <person name="Rosselli R."/>
            <person name="Martin-Cuadrado A.-B."/>
            <person name="Grosboillot V."/>
            <person name="Zinsli L."/>
            <person name="Roda-Garcia J.J."/>
            <person name="Loessner M.J."/>
            <person name="Rodriguez-Valera F."/>
        </authorList>
    </citation>
    <scope>NUCLEOTIDE SEQUENCE [LARGE SCALE GENOMIC DNA]</scope>
</reference>
<dbReference type="Pfam" id="PF08139">
    <property type="entry name" value="LPAM_1"/>
    <property type="match status" value="1"/>
</dbReference>
<name>A0A6C0R0T2_9CAUD</name>
<dbReference type="PROSITE" id="PS51257">
    <property type="entry name" value="PROKAR_LIPOPROTEIN"/>
    <property type="match status" value="1"/>
</dbReference>
<organism evidence="2 3">
    <name type="scientific">Alteromonas phage vB_AmeM_PT11-V22</name>
    <dbReference type="NCBI Taxonomy" id="2704031"/>
    <lineage>
        <taxon>Viruses</taxon>
        <taxon>Duplodnaviria</taxon>
        <taxon>Heunggongvirae</taxon>
        <taxon>Uroviricota</taxon>
        <taxon>Caudoviricetes</taxon>
        <taxon>Myoalterovirus</taxon>
        <taxon>Myoalterovirus PT11V22</taxon>
    </lineage>
</organism>
<protein>
    <recommendedName>
        <fullName evidence="4">Lipoprotein</fullName>
    </recommendedName>
</protein>
<evidence type="ECO:0000313" key="2">
    <source>
        <dbReference type="EMBL" id="QHZ59778.1"/>
    </source>
</evidence>
<keyword evidence="1" id="KW-0732">Signal</keyword>
<dbReference type="KEGG" id="vg:55626521"/>
<dbReference type="Proteomes" id="UP000479357">
    <property type="component" value="Segment"/>
</dbReference>
<keyword evidence="3" id="KW-1185">Reference proteome</keyword>
<proteinExistence type="predicted"/>
<dbReference type="RefSeq" id="YP_009855781.1">
    <property type="nucleotide sequence ID" value="NC_048847.1"/>
</dbReference>
<evidence type="ECO:0000313" key="3">
    <source>
        <dbReference type="Proteomes" id="UP000479357"/>
    </source>
</evidence>